<evidence type="ECO:0000256" key="2">
    <source>
        <dbReference type="ARBA" id="ARBA00006375"/>
    </source>
</evidence>
<evidence type="ECO:0000256" key="5">
    <source>
        <dbReference type="ARBA" id="ARBA00022737"/>
    </source>
</evidence>
<keyword evidence="3 10" id="KW-0813">Transport</keyword>
<gene>
    <name evidence="11" type="ORF">IPOD504_LOCUS12495</name>
</gene>
<evidence type="ECO:0000256" key="8">
    <source>
        <dbReference type="ARBA" id="ARBA00023136"/>
    </source>
</evidence>
<dbReference type="InterPro" id="IPR018108">
    <property type="entry name" value="MCP_transmembrane"/>
</dbReference>
<dbReference type="InterPro" id="IPR023395">
    <property type="entry name" value="MCP_dom_sf"/>
</dbReference>
<evidence type="ECO:0000313" key="12">
    <source>
        <dbReference type="Proteomes" id="UP000837857"/>
    </source>
</evidence>
<evidence type="ECO:0000256" key="6">
    <source>
        <dbReference type="ARBA" id="ARBA00022989"/>
    </source>
</evidence>
<dbReference type="Gene3D" id="1.50.40.10">
    <property type="entry name" value="Mitochondrial carrier domain"/>
    <property type="match status" value="1"/>
</dbReference>
<evidence type="ECO:0008006" key="13">
    <source>
        <dbReference type="Google" id="ProtNLM"/>
    </source>
</evidence>
<dbReference type="Pfam" id="PF00153">
    <property type="entry name" value="Mito_carr"/>
    <property type="match status" value="3"/>
</dbReference>
<keyword evidence="8 9" id="KW-0472">Membrane</keyword>
<evidence type="ECO:0000256" key="3">
    <source>
        <dbReference type="ARBA" id="ARBA00022448"/>
    </source>
</evidence>
<feature type="repeat" description="Solcar" evidence="9">
    <location>
        <begin position="12"/>
        <end position="97"/>
    </location>
</feature>
<evidence type="ECO:0000313" key="11">
    <source>
        <dbReference type="EMBL" id="CAH2063379.1"/>
    </source>
</evidence>
<feature type="repeat" description="Solcar" evidence="9">
    <location>
        <begin position="214"/>
        <end position="297"/>
    </location>
</feature>
<proteinExistence type="inferred from homology"/>
<dbReference type="EMBL" id="OW152815">
    <property type="protein sequence ID" value="CAH2063379.1"/>
    <property type="molecule type" value="Genomic_DNA"/>
</dbReference>
<sequence length="304" mass="33093">MAHSAGSAGSIKSGIIDFTAGSLGGVAVVYVGQPLDTVKVKMQTFPHLYKGMYDCLKQTLKNDGIVRGLYAGTTPAIMANVAENSVLFAAYGYCQKFVCHVTGTESAEQLTTMGNATAGFLAAFFSSFTLCPAELIKCQLQAMREVNVQGSQSAIRVTPFQLSQQIFRRYGIQGLFRGLVPTIMREMPGYFFFFGGYEGTRELLAKSGQSKEDIGFFKTMVAGAVGGCVLWTVIFPTDVIKSRVQISNEKQKFLTVGYEIVKKEGVLALYNGLKPTLIRTIPATATLFVVYEYSKKIMHQSFGG</sequence>
<dbReference type="PANTHER" id="PTHR45624">
    <property type="entry name" value="MITOCHONDRIAL BASIC AMINO ACIDS TRANSPORTER-RELATED"/>
    <property type="match status" value="1"/>
</dbReference>
<evidence type="ECO:0000256" key="4">
    <source>
        <dbReference type="ARBA" id="ARBA00022692"/>
    </source>
</evidence>
<dbReference type="PANTHER" id="PTHR45624:SF12">
    <property type="entry name" value="MITOCHONDRIAL ORNITHINE TRANSPORTER 1"/>
    <property type="match status" value="1"/>
</dbReference>
<keyword evidence="4 9" id="KW-0812">Transmembrane</keyword>
<keyword evidence="12" id="KW-1185">Reference proteome</keyword>
<feature type="repeat" description="Solcar" evidence="9">
    <location>
        <begin position="110"/>
        <end position="203"/>
    </location>
</feature>
<comment type="subcellular location">
    <subcellularLocation>
        <location evidence="1">Mitochondrion membrane</location>
        <topology evidence="1">Multi-pass membrane protein</topology>
    </subcellularLocation>
</comment>
<reference evidence="11" key="1">
    <citation type="submission" date="2022-03" db="EMBL/GenBank/DDBJ databases">
        <authorList>
            <person name="Martin H S."/>
        </authorList>
    </citation>
    <scope>NUCLEOTIDE SEQUENCE</scope>
</reference>
<keyword evidence="7" id="KW-0496">Mitochondrion</keyword>
<dbReference type="Proteomes" id="UP000837857">
    <property type="component" value="Chromosome 3"/>
</dbReference>
<organism evidence="11 12">
    <name type="scientific">Iphiclides podalirius</name>
    <name type="common">scarce swallowtail</name>
    <dbReference type="NCBI Taxonomy" id="110791"/>
    <lineage>
        <taxon>Eukaryota</taxon>
        <taxon>Metazoa</taxon>
        <taxon>Ecdysozoa</taxon>
        <taxon>Arthropoda</taxon>
        <taxon>Hexapoda</taxon>
        <taxon>Insecta</taxon>
        <taxon>Pterygota</taxon>
        <taxon>Neoptera</taxon>
        <taxon>Endopterygota</taxon>
        <taxon>Lepidoptera</taxon>
        <taxon>Glossata</taxon>
        <taxon>Ditrysia</taxon>
        <taxon>Papilionoidea</taxon>
        <taxon>Papilionidae</taxon>
        <taxon>Papilioninae</taxon>
        <taxon>Iphiclides</taxon>
    </lineage>
</organism>
<dbReference type="PROSITE" id="PS50920">
    <property type="entry name" value="SOLCAR"/>
    <property type="match status" value="3"/>
</dbReference>
<name>A0ABN8IU41_9NEOP</name>
<keyword evidence="5" id="KW-0677">Repeat</keyword>
<evidence type="ECO:0000256" key="9">
    <source>
        <dbReference type="PROSITE-ProRule" id="PRU00282"/>
    </source>
</evidence>
<protein>
    <recommendedName>
        <fullName evidence="13">Mitochondrial ornithine transporter 1</fullName>
    </recommendedName>
</protein>
<evidence type="ECO:0000256" key="7">
    <source>
        <dbReference type="ARBA" id="ARBA00023128"/>
    </source>
</evidence>
<comment type="similarity">
    <text evidence="2 10">Belongs to the mitochondrial carrier (TC 2.A.29) family.</text>
</comment>
<feature type="non-terminal residue" evidence="11">
    <location>
        <position position="304"/>
    </location>
</feature>
<evidence type="ECO:0000256" key="10">
    <source>
        <dbReference type="RuleBase" id="RU000488"/>
    </source>
</evidence>
<accession>A0ABN8IU41</accession>
<evidence type="ECO:0000256" key="1">
    <source>
        <dbReference type="ARBA" id="ARBA00004225"/>
    </source>
</evidence>
<keyword evidence="6" id="KW-1133">Transmembrane helix</keyword>
<dbReference type="SUPFAM" id="SSF103506">
    <property type="entry name" value="Mitochondrial carrier"/>
    <property type="match status" value="1"/>
</dbReference>
<dbReference type="InterPro" id="IPR050567">
    <property type="entry name" value="Mitochondrial_Carrier"/>
</dbReference>